<gene>
    <name evidence="2" type="ORF">BDV24DRAFT_170474</name>
</gene>
<dbReference type="OrthoDB" id="10472751at2759"/>
<organism evidence="2">
    <name type="scientific">Aspergillus arachidicola</name>
    <dbReference type="NCBI Taxonomy" id="656916"/>
    <lineage>
        <taxon>Eukaryota</taxon>
        <taxon>Fungi</taxon>
        <taxon>Dikarya</taxon>
        <taxon>Ascomycota</taxon>
        <taxon>Pezizomycotina</taxon>
        <taxon>Eurotiomycetes</taxon>
        <taxon>Eurotiomycetidae</taxon>
        <taxon>Eurotiales</taxon>
        <taxon>Aspergillaceae</taxon>
        <taxon>Aspergillus</taxon>
        <taxon>Aspergillus subgen. Circumdati</taxon>
    </lineage>
</organism>
<feature type="region of interest" description="Disordered" evidence="1">
    <location>
        <begin position="43"/>
        <end position="66"/>
    </location>
</feature>
<sequence length="267" mass="29426">MTIPTREWRKGFGHKCRTSIERPQDYSMLGSASRPILIDCEDDRASRPDDADGDAIPETPSHRPLSSVCYGSQSHLTLGHSESAAPTSLTGGSLSYGEMAVQRSTHCECTPTVSSFVEESKSAVQNTHLGRATESEGKVASDGEHIHGRSDCNDGMTFPSAKQNSNWAPETDPLFDCPGSMPLQPPGSQVDSVTSVLTHRSTKEGDLEFLCLNVEWHSYSELKRRAPQLLTQYVHHASSQNSPRVRKRRAVSEVPLMSKHPKRVREQ</sequence>
<proteinExistence type="predicted"/>
<reference evidence="2" key="1">
    <citation type="submission" date="2019-04" db="EMBL/GenBank/DDBJ databases">
        <title>Friends and foes A comparative genomics study of 23 Aspergillus species from section Flavi.</title>
        <authorList>
            <consortium name="DOE Joint Genome Institute"/>
            <person name="Kjaerbolling I."/>
            <person name="Vesth T."/>
            <person name="Frisvad J.C."/>
            <person name="Nybo J.L."/>
            <person name="Theobald S."/>
            <person name="Kildgaard S."/>
            <person name="Isbrandt T."/>
            <person name="Kuo A."/>
            <person name="Sato A."/>
            <person name="Lyhne E.K."/>
            <person name="Kogle M.E."/>
            <person name="Wiebenga A."/>
            <person name="Kun R.S."/>
            <person name="Lubbers R.J."/>
            <person name="Makela M.R."/>
            <person name="Barry K."/>
            <person name="Chovatia M."/>
            <person name="Clum A."/>
            <person name="Daum C."/>
            <person name="Haridas S."/>
            <person name="He G."/>
            <person name="LaButti K."/>
            <person name="Lipzen A."/>
            <person name="Mondo S."/>
            <person name="Riley R."/>
            <person name="Salamov A."/>
            <person name="Simmons B.A."/>
            <person name="Magnuson J.K."/>
            <person name="Henrissat B."/>
            <person name="Mortensen U.H."/>
            <person name="Larsen T.O."/>
            <person name="Devries R.P."/>
            <person name="Grigoriev I.V."/>
            <person name="Machida M."/>
            <person name="Baker S.E."/>
            <person name="Andersen M.R."/>
        </authorList>
    </citation>
    <scope>NUCLEOTIDE SEQUENCE</scope>
    <source>
        <strain evidence="2">CBS 117612</strain>
    </source>
</reference>
<dbReference type="Proteomes" id="UP000325558">
    <property type="component" value="Unassembled WGS sequence"/>
</dbReference>
<evidence type="ECO:0000256" key="1">
    <source>
        <dbReference type="SAM" id="MobiDB-lite"/>
    </source>
</evidence>
<dbReference type="AlphaFoldDB" id="A0A5N6XRE6"/>
<evidence type="ECO:0000313" key="2">
    <source>
        <dbReference type="EMBL" id="KAE8334170.1"/>
    </source>
</evidence>
<name>A0A5N6XRE6_9EURO</name>
<dbReference type="EMBL" id="ML737360">
    <property type="protein sequence ID" value="KAE8334170.1"/>
    <property type="molecule type" value="Genomic_DNA"/>
</dbReference>
<feature type="region of interest" description="Disordered" evidence="1">
    <location>
        <begin position="235"/>
        <end position="267"/>
    </location>
</feature>
<protein>
    <submittedName>
        <fullName evidence="2">Uncharacterized protein</fullName>
    </submittedName>
</protein>
<accession>A0A5N6XRE6</accession>